<dbReference type="AlphaFoldDB" id="A0AAW1XL98"/>
<accession>A0AAW1XL98</accession>
<organism evidence="2 3">
    <name type="scientific">Rubus argutus</name>
    <name type="common">Southern blackberry</name>
    <dbReference type="NCBI Taxonomy" id="59490"/>
    <lineage>
        <taxon>Eukaryota</taxon>
        <taxon>Viridiplantae</taxon>
        <taxon>Streptophyta</taxon>
        <taxon>Embryophyta</taxon>
        <taxon>Tracheophyta</taxon>
        <taxon>Spermatophyta</taxon>
        <taxon>Magnoliopsida</taxon>
        <taxon>eudicotyledons</taxon>
        <taxon>Gunneridae</taxon>
        <taxon>Pentapetalae</taxon>
        <taxon>rosids</taxon>
        <taxon>fabids</taxon>
        <taxon>Rosales</taxon>
        <taxon>Rosaceae</taxon>
        <taxon>Rosoideae</taxon>
        <taxon>Rosoideae incertae sedis</taxon>
        <taxon>Rubus</taxon>
    </lineage>
</organism>
<gene>
    <name evidence="2" type="ORF">M0R45_013930</name>
</gene>
<name>A0AAW1XL98_RUBAR</name>
<evidence type="ECO:0000313" key="3">
    <source>
        <dbReference type="Proteomes" id="UP001457282"/>
    </source>
</evidence>
<evidence type="ECO:0000256" key="1">
    <source>
        <dbReference type="SAM" id="MobiDB-lite"/>
    </source>
</evidence>
<dbReference type="EMBL" id="JBEDUW010000003">
    <property type="protein sequence ID" value="KAK9937116.1"/>
    <property type="molecule type" value="Genomic_DNA"/>
</dbReference>
<evidence type="ECO:0000313" key="2">
    <source>
        <dbReference type="EMBL" id="KAK9937116.1"/>
    </source>
</evidence>
<dbReference type="Proteomes" id="UP001457282">
    <property type="component" value="Unassembled WGS sequence"/>
</dbReference>
<sequence>MSQGMVWKISAKFYSPSHVNTNASPQYYTSRQTPPSAAATSTFLCCPVTLLVSSSPAPTSVGFLSSLHHFTNPNHSNPCFNNYLKIHHYLAVPTLSPWQSSANSPSLQSTMANPPQSPSSQLSRALTITIQAYPQRHHLSLLNTKPATITAPSPSPKPNLASLAKPVATLFLNHHKQFQHHH</sequence>
<proteinExistence type="predicted"/>
<feature type="region of interest" description="Disordered" evidence="1">
    <location>
        <begin position="102"/>
        <end position="121"/>
    </location>
</feature>
<reference evidence="2 3" key="1">
    <citation type="journal article" date="2023" name="G3 (Bethesda)">
        <title>A chromosome-length genome assembly and annotation of blackberry (Rubus argutus, cv. 'Hillquist').</title>
        <authorList>
            <person name="Bruna T."/>
            <person name="Aryal R."/>
            <person name="Dudchenko O."/>
            <person name="Sargent D.J."/>
            <person name="Mead D."/>
            <person name="Buti M."/>
            <person name="Cavallini A."/>
            <person name="Hytonen T."/>
            <person name="Andres J."/>
            <person name="Pham M."/>
            <person name="Weisz D."/>
            <person name="Mascagni F."/>
            <person name="Usai G."/>
            <person name="Natali L."/>
            <person name="Bassil N."/>
            <person name="Fernandez G.E."/>
            <person name="Lomsadze A."/>
            <person name="Armour M."/>
            <person name="Olukolu B."/>
            <person name="Poorten T."/>
            <person name="Britton C."/>
            <person name="Davik J."/>
            <person name="Ashrafi H."/>
            <person name="Aiden E.L."/>
            <person name="Borodovsky M."/>
            <person name="Worthington M."/>
        </authorList>
    </citation>
    <scope>NUCLEOTIDE SEQUENCE [LARGE SCALE GENOMIC DNA]</scope>
    <source>
        <strain evidence="2">PI 553951</strain>
    </source>
</reference>
<protein>
    <submittedName>
        <fullName evidence="2">Uncharacterized protein</fullName>
    </submittedName>
</protein>
<comment type="caution">
    <text evidence="2">The sequence shown here is derived from an EMBL/GenBank/DDBJ whole genome shotgun (WGS) entry which is preliminary data.</text>
</comment>
<keyword evidence="3" id="KW-1185">Reference proteome</keyword>